<dbReference type="InterPro" id="IPR027417">
    <property type="entry name" value="P-loop_NTPase"/>
</dbReference>
<dbReference type="EMBL" id="JABANO010022711">
    <property type="protein sequence ID" value="KAF4724741.1"/>
    <property type="molecule type" value="Genomic_DNA"/>
</dbReference>
<feature type="non-terminal residue" evidence="6">
    <location>
        <position position="1"/>
    </location>
</feature>
<dbReference type="GO" id="GO:0005737">
    <property type="term" value="C:cytoplasm"/>
    <property type="evidence" value="ECO:0007669"/>
    <property type="project" value="TreeGrafter"/>
</dbReference>
<name>A0A7J6RWF6_PEROL</name>
<gene>
    <name evidence="6" type="primary">GPN2_4</name>
    <name evidence="6" type="ORF">FOZ63_019309</name>
</gene>
<keyword evidence="7" id="KW-1185">Reference proteome</keyword>
<organism evidence="6 7">
    <name type="scientific">Perkinsus olseni</name>
    <name type="common">Perkinsus atlanticus</name>
    <dbReference type="NCBI Taxonomy" id="32597"/>
    <lineage>
        <taxon>Eukaryota</taxon>
        <taxon>Sar</taxon>
        <taxon>Alveolata</taxon>
        <taxon>Perkinsozoa</taxon>
        <taxon>Perkinsea</taxon>
        <taxon>Perkinsida</taxon>
        <taxon>Perkinsidae</taxon>
        <taxon>Perkinsus</taxon>
    </lineage>
</organism>
<protein>
    <recommendedName>
        <fullName evidence="5">GPN-loop GTPase 2</fullName>
    </recommendedName>
</protein>
<evidence type="ECO:0000256" key="4">
    <source>
        <dbReference type="ARBA" id="ARBA00023134"/>
    </source>
</evidence>
<dbReference type="GO" id="GO:0005525">
    <property type="term" value="F:GTP binding"/>
    <property type="evidence" value="ECO:0007669"/>
    <property type="project" value="UniProtKB-KW"/>
</dbReference>
<comment type="similarity">
    <text evidence="1 5">Belongs to the GPN-loop GTPase family.</text>
</comment>
<evidence type="ECO:0000313" key="6">
    <source>
        <dbReference type="EMBL" id="KAF4724741.1"/>
    </source>
</evidence>
<evidence type="ECO:0000256" key="3">
    <source>
        <dbReference type="ARBA" id="ARBA00022801"/>
    </source>
</evidence>
<dbReference type="InterPro" id="IPR004130">
    <property type="entry name" value="Gpn"/>
</dbReference>
<evidence type="ECO:0000256" key="2">
    <source>
        <dbReference type="ARBA" id="ARBA00022741"/>
    </source>
</evidence>
<proteinExistence type="inferred from homology"/>
<dbReference type="Gene3D" id="3.40.50.300">
    <property type="entry name" value="P-loop containing nucleotide triphosphate hydrolases"/>
    <property type="match status" value="1"/>
</dbReference>
<dbReference type="PANTHER" id="PTHR21231:SF3">
    <property type="entry name" value="GPN-LOOP GTPASE 2"/>
    <property type="match status" value="1"/>
</dbReference>
<comment type="function">
    <text evidence="5">Small GTPase required for proper localization of RNA polymerase II and III (RNAPII and RNAPIII). May act at an RNAP assembly step prior to nuclear import.</text>
</comment>
<keyword evidence="4 5" id="KW-0342">GTP-binding</keyword>
<evidence type="ECO:0000256" key="5">
    <source>
        <dbReference type="RuleBase" id="RU365059"/>
    </source>
</evidence>
<dbReference type="GO" id="GO:0003924">
    <property type="term" value="F:GTPase activity"/>
    <property type="evidence" value="ECO:0007669"/>
    <property type="project" value="TreeGrafter"/>
</dbReference>
<dbReference type="PANTHER" id="PTHR21231">
    <property type="entry name" value="XPA-BINDING PROTEIN 1-RELATED"/>
    <property type="match status" value="1"/>
</dbReference>
<comment type="subunit">
    <text evidence="5">Binds to RNA polymerase II (RNAPII).</text>
</comment>
<dbReference type="Pfam" id="PF03029">
    <property type="entry name" value="ATP_bind_1"/>
    <property type="match status" value="1"/>
</dbReference>
<keyword evidence="3 5" id="KW-0378">Hydrolase</keyword>
<keyword evidence="2 5" id="KW-0547">Nucleotide-binding</keyword>
<accession>A0A7J6RWF6</accession>
<evidence type="ECO:0000256" key="1">
    <source>
        <dbReference type="ARBA" id="ARBA00005290"/>
    </source>
</evidence>
<comment type="caution">
    <text evidence="6">The sequence shown here is derived from an EMBL/GenBank/DDBJ whole genome shotgun (WGS) entry which is preliminary data.</text>
</comment>
<evidence type="ECO:0000313" key="7">
    <source>
        <dbReference type="Proteomes" id="UP000553632"/>
    </source>
</evidence>
<dbReference type="Proteomes" id="UP000553632">
    <property type="component" value="Unassembled WGS sequence"/>
</dbReference>
<reference evidence="6 7" key="1">
    <citation type="submission" date="2020-04" db="EMBL/GenBank/DDBJ databases">
        <title>Perkinsus olseni comparative genomics.</title>
        <authorList>
            <person name="Bogema D.R."/>
        </authorList>
    </citation>
    <scope>NUCLEOTIDE SEQUENCE [LARGE SCALE GENOMIC DNA]</scope>
    <source>
        <strain evidence="6 7">ATCC PRA-207</strain>
    </source>
</reference>
<dbReference type="AlphaFoldDB" id="A0A7J6RWF6"/>
<dbReference type="SUPFAM" id="SSF52540">
    <property type="entry name" value="P-loop containing nucleoside triphosphate hydrolases"/>
    <property type="match status" value="1"/>
</dbReference>
<sequence length="124" mass="13366">MRSKPKTPRFGQLVIGPPGSGKSTYCRALRAYVRAAGRQCSVVNLDPASEEPIDPRILQEGDNDDEDEHDLEATYFDVDVVTGNDVGGMLADSGMEGAERLHIALFAASELGQNVQFAQLLSTV</sequence>